<dbReference type="GO" id="GO:0004827">
    <property type="term" value="F:proline-tRNA ligase activity"/>
    <property type="evidence" value="ECO:0007669"/>
    <property type="project" value="UniProtKB-UniRule"/>
</dbReference>
<dbReference type="SUPFAM" id="SSF55826">
    <property type="entry name" value="YbaK/ProRS associated domain"/>
    <property type="match status" value="1"/>
</dbReference>
<dbReference type="HAMAP" id="MF_01569">
    <property type="entry name" value="Pro_tRNA_synth_type1"/>
    <property type="match status" value="1"/>
</dbReference>
<dbReference type="FunFam" id="3.40.50.800:FF:000011">
    <property type="entry name" value="Proline--tRNA ligase"/>
    <property type="match status" value="1"/>
</dbReference>
<evidence type="ECO:0000259" key="11">
    <source>
        <dbReference type="PROSITE" id="PS50862"/>
    </source>
</evidence>
<dbReference type="NCBIfam" id="TIGR00409">
    <property type="entry name" value="proS_fam_II"/>
    <property type="match status" value="1"/>
</dbReference>
<keyword evidence="4 10" id="KW-0436">Ligase</keyword>
<dbReference type="NCBIfam" id="NF006625">
    <property type="entry name" value="PRK09194.1"/>
    <property type="match status" value="1"/>
</dbReference>
<dbReference type="PROSITE" id="PS50862">
    <property type="entry name" value="AA_TRNA_LIGASE_II"/>
    <property type="match status" value="1"/>
</dbReference>
<dbReference type="InterPro" id="IPR050062">
    <property type="entry name" value="Pro-tRNA_synthetase"/>
</dbReference>
<dbReference type="Proteomes" id="UP000184526">
    <property type="component" value="Unassembled WGS sequence"/>
</dbReference>
<comment type="domain">
    <text evidence="10">Consists of three domains: the N-terminal catalytic domain, the editing domain and the C-terminal anticodon-binding domain.</text>
</comment>
<dbReference type="SUPFAM" id="SSF55681">
    <property type="entry name" value="Class II aaRS and biotin synthetases"/>
    <property type="match status" value="1"/>
</dbReference>
<evidence type="ECO:0000256" key="1">
    <source>
        <dbReference type="ARBA" id="ARBA00004496"/>
    </source>
</evidence>
<sequence>MYMSKMFIPTLKEAPNDSEIASHKLMIRAGLARSLTSGVYNYLPLGLRVLDNIKNIIREELNEKDAQEILCSALQPRELWEESERWSDYGKEMFRLEDRNGRAFCLGPTHEEVFTNIVRREINSYKQLPINLYQIQNKYRDEMRPRFGLLRSREFIMKDAYSFDKDEAGLNKSYEEMYDAYGKIFSRCGLDWRAVLADTGVIGGAGSHQFMALSEVGESDILYCNNCSYAADKEKAEFMLENQVCEEVKLCCEKIYTPDNSKIEELSTFLGEKRSKIAKSLVFKVNGKLVLALIRGDRELNMVKLANELKTIEEYIEMASEEDIRGAGSEPGYIGPVNLENVEILVDREIQQLSNFYTGANEKNYHLKNVNFGVDFKGKVLDLVDASEGDKCPHCGNLMRMERGIEVGQLFKLGTKYSNLMQCNFLNEKGENMPMIMGCYGIGVTRTLAAIIEKHHDDKGIIWPLEVAPYKVIVIPVNHKDEAQMNAAKDIYRSLRSIGLDVILDDRDQRAGVKFKDADLIGIPLRITIGRKISEGIVEYKERSNDNIEEISIDSLLQRVQDFIVKKN</sequence>
<dbReference type="GO" id="GO:0005829">
    <property type="term" value="C:cytosol"/>
    <property type="evidence" value="ECO:0007669"/>
    <property type="project" value="TreeGrafter"/>
</dbReference>
<keyword evidence="13" id="KW-1185">Reference proteome</keyword>
<keyword evidence="3 10" id="KW-0963">Cytoplasm</keyword>
<dbReference type="STRING" id="1121306.SAMN02745196_01196"/>
<dbReference type="GO" id="GO:0006433">
    <property type="term" value="P:prolyl-tRNA aminoacylation"/>
    <property type="evidence" value="ECO:0007669"/>
    <property type="project" value="UniProtKB-UniRule"/>
</dbReference>
<keyword evidence="5 10" id="KW-0547">Nucleotide-binding</keyword>
<dbReference type="PANTHER" id="PTHR42753">
    <property type="entry name" value="MITOCHONDRIAL RIBOSOME PROTEIN L39/PROLYL-TRNA LIGASE FAMILY MEMBER"/>
    <property type="match status" value="1"/>
</dbReference>
<dbReference type="InterPro" id="IPR002314">
    <property type="entry name" value="aa-tRNA-synt_IIb"/>
</dbReference>
<keyword evidence="7 10" id="KW-0648">Protein biosynthesis</keyword>
<dbReference type="SUPFAM" id="SSF52954">
    <property type="entry name" value="Class II aaRS ABD-related"/>
    <property type="match status" value="1"/>
</dbReference>
<dbReference type="GO" id="GO:0005524">
    <property type="term" value="F:ATP binding"/>
    <property type="evidence" value="ECO:0007669"/>
    <property type="project" value="UniProtKB-UniRule"/>
</dbReference>
<evidence type="ECO:0000313" key="12">
    <source>
        <dbReference type="EMBL" id="SHH72204.1"/>
    </source>
</evidence>
<dbReference type="EC" id="6.1.1.15" evidence="10"/>
<organism evidence="12 13">
    <name type="scientific">Clostridium collagenovorans DSM 3089</name>
    <dbReference type="NCBI Taxonomy" id="1121306"/>
    <lineage>
        <taxon>Bacteria</taxon>
        <taxon>Bacillati</taxon>
        <taxon>Bacillota</taxon>
        <taxon>Clostridia</taxon>
        <taxon>Eubacteriales</taxon>
        <taxon>Clostridiaceae</taxon>
        <taxon>Clostridium</taxon>
    </lineage>
</organism>
<keyword evidence="6 10" id="KW-0067">ATP-binding</keyword>
<name>A0A1M5VAR9_9CLOT</name>
<dbReference type="GO" id="GO:0002161">
    <property type="term" value="F:aminoacyl-tRNA deacylase activity"/>
    <property type="evidence" value="ECO:0007669"/>
    <property type="project" value="InterPro"/>
</dbReference>
<dbReference type="InterPro" id="IPR007214">
    <property type="entry name" value="YbaK/aa-tRNA-synth-assoc-dom"/>
</dbReference>
<gene>
    <name evidence="10" type="primary">proS</name>
    <name evidence="12" type="ORF">SAMN02745196_01196</name>
</gene>
<evidence type="ECO:0000256" key="4">
    <source>
        <dbReference type="ARBA" id="ARBA00022598"/>
    </source>
</evidence>
<dbReference type="AlphaFoldDB" id="A0A1M5VAR9"/>
<dbReference type="InterPro" id="IPR002316">
    <property type="entry name" value="Pro-tRNA-ligase_IIa"/>
</dbReference>
<evidence type="ECO:0000256" key="3">
    <source>
        <dbReference type="ARBA" id="ARBA00022490"/>
    </source>
</evidence>
<dbReference type="EMBL" id="FQXP01000004">
    <property type="protein sequence ID" value="SHH72204.1"/>
    <property type="molecule type" value="Genomic_DNA"/>
</dbReference>
<dbReference type="OrthoDB" id="9809052at2"/>
<evidence type="ECO:0000313" key="13">
    <source>
        <dbReference type="Proteomes" id="UP000184526"/>
    </source>
</evidence>
<evidence type="ECO:0000256" key="8">
    <source>
        <dbReference type="ARBA" id="ARBA00023146"/>
    </source>
</evidence>
<evidence type="ECO:0000256" key="7">
    <source>
        <dbReference type="ARBA" id="ARBA00022917"/>
    </source>
</evidence>
<dbReference type="Pfam" id="PF03129">
    <property type="entry name" value="HGTP_anticodon"/>
    <property type="match status" value="1"/>
</dbReference>
<comment type="similarity">
    <text evidence="10">Belongs to the class-II aminoacyl-tRNA synthetase family. ProS type 1 subfamily.</text>
</comment>
<comment type="subcellular location">
    <subcellularLocation>
        <location evidence="1 10">Cytoplasm</location>
    </subcellularLocation>
</comment>
<dbReference type="InterPro" id="IPR044140">
    <property type="entry name" value="ProRS_anticodon_short"/>
</dbReference>
<reference evidence="12 13" key="1">
    <citation type="submission" date="2016-11" db="EMBL/GenBank/DDBJ databases">
        <authorList>
            <person name="Jaros S."/>
            <person name="Januszkiewicz K."/>
            <person name="Wedrychowicz H."/>
        </authorList>
    </citation>
    <scope>NUCLEOTIDE SEQUENCE [LARGE SCALE GENOMIC DNA]</scope>
    <source>
        <strain evidence="12 13">DSM 3089</strain>
    </source>
</reference>
<accession>A0A1M5VAR9</accession>
<dbReference type="InterPro" id="IPR036754">
    <property type="entry name" value="YbaK/aa-tRNA-synt-asso_dom_sf"/>
</dbReference>
<dbReference type="Gene3D" id="3.40.50.800">
    <property type="entry name" value="Anticodon-binding domain"/>
    <property type="match status" value="1"/>
</dbReference>
<dbReference type="GO" id="GO:0016740">
    <property type="term" value="F:transferase activity"/>
    <property type="evidence" value="ECO:0007669"/>
    <property type="project" value="UniProtKB-ARBA"/>
</dbReference>
<dbReference type="InterPro" id="IPR023717">
    <property type="entry name" value="Pro-tRNA-Synthase_IIa_type1"/>
</dbReference>
<proteinExistence type="inferred from homology"/>
<dbReference type="InterPro" id="IPR004500">
    <property type="entry name" value="Pro-tRNA-synth_IIa_bac-type"/>
</dbReference>
<dbReference type="CDD" id="cd00779">
    <property type="entry name" value="ProRS_core_prok"/>
    <property type="match status" value="1"/>
</dbReference>
<dbReference type="InterPro" id="IPR004154">
    <property type="entry name" value="Anticodon-bd"/>
</dbReference>
<comment type="catalytic activity">
    <reaction evidence="9 10">
        <text>tRNA(Pro) + L-proline + ATP = L-prolyl-tRNA(Pro) + AMP + diphosphate</text>
        <dbReference type="Rhea" id="RHEA:14305"/>
        <dbReference type="Rhea" id="RHEA-COMP:9700"/>
        <dbReference type="Rhea" id="RHEA-COMP:9702"/>
        <dbReference type="ChEBI" id="CHEBI:30616"/>
        <dbReference type="ChEBI" id="CHEBI:33019"/>
        <dbReference type="ChEBI" id="CHEBI:60039"/>
        <dbReference type="ChEBI" id="CHEBI:78442"/>
        <dbReference type="ChEBI" id="CHEBI:78532"/>
        <dbReference type="ChEBI" id="CHEBI:456215"/>
        <dbReference type="EC" id="6.1.1.15"/>
    </reaction>
</comment>
<comment type="subunit">
    <text evidence="2 10">Homodimer.</text>
</comment>
<dbReference type="CDD" id="cd00861">
    <property type="entry name" value="ProRS_anticodon_short"/>
    <property type="match status" value="1"/>
</dbReference>
<comment type="function">
    <text evidence="10">Catalyzes the attachment of proline to tRNA(Pro) in a two-step reaction: proline is first activated by ATP to form Pro-AMP and then transferred to the acceptor end of tRNA(Pro). As ProRS can inadvertently accommodate and process non-cognate amino acids such as alanine and cysteine, to avoid such errors it has two additional distinct editing activities against alanine. One activity is designated as 'pretransfer' editing and involves the tRNA(Pro)-independent hydrolysis of activated Ala-AMP. The other activity is designated 'posttransfer' editing and involves deacylation of mischarged Ala-tRNA(Pro). The misacylated Cys-tRNA(Pro) is not edited by ProRS.</text>
</comment>
<dbReference type="InterPro" id="IPR045864">
    <property type="entry name" value="aa-tRNA-synth_II/BPL/LPL"/>
</dbReference>
<dbReference type="CDD" id="cd04334">
    <property type="entry name" value="ProRS-INS"/>
    <property type="match status" value="1"/>
</dbReference>
<evidence type="ECO:0000256" key="2">
    <source>
        <dbReference type="ARBA" id="ARBA00011738"/>
    </source>
</evidence>
<evidence type="ECO:0000256" key="6">
    <source>
        <dbReference type="ARBA" id="ARBA00022840"/>
    </source>
</evidence>
<dbReference type="FunFam" id="3.30.930.10:FF:000066">
    <property type="entry name" value="Proline--tRNA ligase"/>
    <property type="match status" value="1"/>
</dbReference>
<dbReference type="GO" id="GO:0140096">
    <property type="term" value="F:catalytic activity, acting on a protein"/>
    <property type="evidence" value="ECO:0007669"/>
    <property type="project" value="UniProtKB-ARBA"/>
</dbReference>
<evidence type="ECO:0000256" key="9">
    <source>
        <dbReference type="ARBA" id="ARBA00047671"/>
    </source>
</evidence>
<evidence type="ECO:0000256" key="10">
    <source>
        <dbReference type="HAMAP-Rule" id="MF_01569"/>
    </source>
</evidence>
<dbReference type="PANTHER" id="PTHR42753:SF2">
    <property type="entry name" value="PROLINE--TRNA LIGASE"/>
    <property type="match status" value="1"/>
</dbReference>
<dbReference type="RefSeq" id="WP_072831038.1">
    <property type="nucleotide sequence ID" value="NZ_FQXP01000004.1"/>
</dbReference>
<keyword evidence="8 10" id="KW-0030">Aminoacyl-tRNA synthetase</keyword>
<dbReference type="InterPro" id="IPR036621">
    <property type="entry name" value="Anticodon-bd_dom_sf"/>
</dbReference>
<dbReference type="InterPro" id="IPR033730">
    <property type="entry name" value="ProRS_core_prok"/>
</dbReference>
<dbReference type="PRINTS" id="PR01046">
    <property type="entry name" value="TRNASYNTHPRO"/>
</dbReference>
<dbReference type="Gene3D" id="3.30.930.10">
    <property type="entry name" value="Bira Bifunctional Protein, Domain 2"/>
    <property type="match status" value="2"/>
</dbReference>
<dbReference type="InterPro" id="IPR006195">
    <property type="entry name" value="aa-tRNA-synth_II"/>
</dbReference>
<dbReference type="Pfam" id="PF04073">
    <property type="entry name" value="tRNA_edit"/>
    <property type="match status" value="1"/>
</dbReference>
<evidence type="ECO:0000256" key="5">
    <source>
        <dbReference type="ARBA" id="ARBA00022741"/>
    </source>
</evidence>
<feature type="domain" description="Aminoacyl-transfer RNA synthetases class-II family profile" evidence="11">
    <location>
        <begin position="38"/>
        <end position="464"/>
    </location>
</feature>
<protein>
    <recommendedName>
        <fullName evidence="10">Proline--tRNA ligase</fullName>
        <ecNumber evidence="10">6.1.1.15</ecNumber>
    </recommendedName>
    <alternativeName>
        <fullName evidence="10">Prolyl-tRNA synthetase</fullName>
        <shortName evidence="10">ProRS</shortName>
    </alternativeName>
</protein>
<dbReference type="Pfam" id="PF00587">
    <property type="entry name" value="tRNA-synt_2b"/>
    <property type="match status" value="1"/>
</dbReference>